<sequence length="212" mass="23427">MLLRQTVVLTATGSGEEPMIMGFGSFSPWLGRRIDVCWARLLFCDRREIVYVAPEPVKLFGPEIFTAWALSKQFSGILFTFLPFLVCFSSFVFVSGARFLRVFLARDYGALAQSRLVMSSLIVNRVLRRLLRWRVSSLVLGGNAYLASSWLRKDVISLPAYDVLYASSFSFVALSAPLTGASSASTLLILNMSLSASRLVVLLLLLPPVSVS</sequence>
<dbReference type="EMBL" id="QGKW02002005">
    <property type="protein sequence ID" value="KAF2540881.1"/>
    <property type="molecule type" value="Genomic_DNA"/>
</dbReference>
<feature type="transmembrane region" description="Helical" evidence="1">
    <location>
        <begin position="74"/>
        <end position="96"/>
    </location>
</feature>
<dbReference type="AlphaFoldDB" id="A0A8S9G5M7"/>
<proteinExistence type="predicted"/>
<reference evidence="2" key="1">
    <citation type="submission" date="2019-12" db="EMBL/GenBank/DDBJ databases">
        <title>Genome sequencing and annotation of Brassica cretica.</title>
        <authorList>
            <person name="Studholme D.J."/>
            <person name="Sarris P.F."/>
        </authorList>
    </citation>
    <scope>NUCLEOTIDE SEQUENCE</scope>
    <source>
        <strain evidence="2">PFS-001/15</strain>
        <tissue evidence="2">Leaf</tissue>
    </source>
</reference>
<gene>
    <name evidence="2" type="ORF">F2Q68_00030864</name>
</gene>
<accession>A0A8S9G5M7</accession>
<keyword evidence="1" id="KW-0812">Transmembrane</keyword>
<keyword evidence="1" id="KW-0472">Membrane</keyword>
<evidence type="ECO:0000313" key="2">
    <source>
        <dbReference type="EMBL" id="KAF2540881.1"/>
    </source>
</evidence>
<organism evidence="2 3">
    <name type="scientific">Brassica cretica</name>
    <name type="common">Mustard</name>
    <dbReference type="NCBI Taxonomy" id="69181"/>
    <lineage>
        <taxon>Eukaryota</taxon>
        <taxon>Viridiplantae</taxon>
        <taxon>Streptophyta</taxon>
        <taxon>Embryophyta</taxon>
        <taxon>Tracheophyta</taxon>
        <taxon>Spermatophyta</taxon>
        <taxon>Magnoliopsida</taxon>
        <taxon>eudicotyledons</taxon>
        <taxon>Gunneridae</taxon>
        <taxon>Pentapetalae</taxon>
        <taxon>rosids</taxon>
        <taxon>malvids</taxon>
        <taxon>Brassicales</taxon>
        <taxon>Brassicaceae</taxon>
        <taxon>Brassiceae</taxon>
        <taxon>Brassica</taxon>
    </lineage>
</organism>
<name>A0A8S9G5M7_BRACR</name>
<evidence type="ECO:0000313" key="3">
    <source>
        <dbReference type="Proteomes" id="UP000712281"/>
    </source>
</evidence>
<comment type="caution">
    <text evidence="2">The sequence shown here is derived from an EMBL/GenBank/DDBJ whole genome shotgun (WGS) entry which is preliminary data.</text>
</comment>
<dbReference type="Proteomes" id="UP000712281">
    <property type="component" value="Unassembled WGS sequence"/>
</dbReference>
<evidence type="ECO:0000256" key="1">
    <source>
        <dbReference type="SAM" id="Phobius"/>
    </source>
</evidence>
<protein>
    <submittedName>
        <fullName evidence="2">Uncharacterized protein</fullName>
    </submittedName>
</protein>
<keyword evidence="1" id="KW-1133">Transmembrane helix</keyword>